<feature type="compositionally biased region" description="Basic and acidic residues" evidence="4">
    <location>
        <begin position="565"/>
        <end position="585"/>
    </location>
</feature>
<feature type="region of interest" description="Disordered" evidence="4">
    <location>
        <begin position="675"/>
        <end position="697"/>
    </location>
</feature>
<feature type="compositionally biased region" description="Basic and acidic residues" evidence="4">
    <location>
        <begin position="536"/>
        <end position="550"/>
    </location>
</feature>
<feature type="compositionally biased region" description="Basic and acidic residues" evidence="4">
    <location>
        <begin position="681"/>
        <end position="697"/>
    </location>
</feature>
<dbReference type="STRING" id="98765.A0A2R6NI81"/>
<feature type="compositionally biased region" description="Low complexity" evidence="4">
    <location>
        <begin position="137"/>
        <end position="147"/>
    </location>
</feature>
<feature type="compositionally biased region" description="Basic and acidic residues" evidence="4">
    <location>
        <begin position="223"/>
        <end position="232"/>
    </location>
</feature>
<evidence type="ECO:0000256" key="1">
    <source>
        <dbReference type="ARBA" id="ARBA00004604"/>
    </source>
</evidence>
<dbReference type="EMBL" id="MLYV02001222">
    <property type="protein sequence ID" value="PSR72069.1"/>
    <property type="molecule type" value="Genomic_DNA"/>
</dbReference>
<keyword evidence="3" id="KW-0539">Nucleus</keyword>
<gene>
    <name evidence="5" type="ORF">PHLCEN_2v12050</name>
</gene>
<dbReference type="Proteomes" id="UP000186601">
    <property type="component" value="Unassembled WGS sequence"/>
</dbReference>
<dbReference type="GO" id="GO:0006364">
    <property type="term" value="P:rRNA processing"/>
    <property type="evidence" value="ECO:0007669"/>
    <property type="project" value="InterPro"/>
</dbReference>
<feature type="compositionally biased region" description="Basic residues" evidence="4">
    <location>
        <begin position="551"/>
        <end position="564"/>
    </location>
</feature>
<evidence type="ECO:0000313" key="6">
    <source>
        <dbReference type="Proteomes" id="UP000186601"/>
    </source>
</evidence>
<dbReference type="PANTHER" id="PTHR14150:SF12">
    <property type="entry name" value="U3 SMALL NUCLEOLAR RNA-ASSOCIATED PROTEIN 14 HOMOLOG A"/>
    <property type="match status" value="1"/>
</dbReference>
<accession>A0A2R6NI81</accession>
<feature type="compositionally biased region" description="Acidic residues" evidence="4">
    <location>
        <begin position="246"/>
        <end position="263"/>
    </location>
</feature>
<evidence type="ECO:0000256" key="4">
    <source>
        <dbReference type="SAM" id="MobiDB-lite"/>
    </source>
</evidence>
<feature type="compositionally biased region" description="Polar residues" evidence="4">
    <location>
        <begin position="727"/>
        <end position="736"/>
    </location>
</feature>
<feature type="compositionally biased region" description="Polar residues" evidence="4">
    <location>
        <begin position="7"/>
        <end position="22"/>
    </location>
</feature>
<feature type="compositionally biased region" description="Acidic residues" evidence="4">
    <location>
        <begin position="160"/>
        <end position="196"/>
    </location>
</feature>
<evidence type="ECO:0000313" key="5">
    <source>
        <dbReference type="EMBL" id="PSR72069.1"/>
    </source>
</evidence>
<comment type="subcellular location">
    <subcellularLocation>
        <location evidence="1">Nucleus</location>
        <location evidence="1">Nucleolus</location>
    </subcellularLocation>
</comment>
<feature type="compositionally biased region" description="Basic and acidic residues" evidence="4">
    <location>
        <begin position="779"/>
        <end position="796"/>
    </location>
</feature>
<feature type="compositionally biased region" description="Acidic residues" evidence="4">
    <location>
        <begin position="95"/>
        <end position="121"/>
    </location>
</feature>
<proteinExistence type="predicted"/>
<sequence length="1040" mass="115756">MARPPGSNRTQKPQGSRKSANASGYAKRKSLKSQVLSNASDVYEYQPERVRRSKVKLELEKDELAGAPREDVGGSEDEGDGERRGKSLKPRLVGENDDEGGIGEDEDEDIDSDAAFDESDEERFAGFGFSYDKKQSNSKNKTNKTSSGQGVKAVRFAEVDLNEDTDEDVADEPEEDEAEASDEEEEEEGDPDEFIDVLDILDGRGDPQSEDDLGEVQKQPGARRQEKSKTPQEENNAETDIRLGEGESEDEEMDEDEVEDASEDVISVSESEDDADASALQNLETFITSLDTGKKRKVPDDNDAAETPAGQDRKQRRRLLKEQTQTGTESEFAAAAGASKLNLDDLLAPLASSSNLQSLKKSAKVLASSKTQTLAAPLPQRTQDRLDREAAYEQTKEEIDKWSATMKRIKEAEHLSFPLQAESRGRTSNLELMAKFKPTTELESAVDKLLKSAKMREEDLSQTEALKMNHLSVEEVAARRGELAKMRDLMFRNEAKAKRIAKIKSKAYRRIRKKDKAKLAAKLGELDEDDEEDEDGQMKREMDRARERATLRHKNTGKWAKAMKARGELDEDQRRDIGEMLDRGEKLRRRIQGRGSGDESEDEDDESDVEGEDAIQRIKRSAFDELEKLQEVSGVDEEIEGKKGKSIFEMKFMKDAMIRDKQRADRMADDFVREMGGQIHGDSDDGSDSHEPSQDAAVERIGGRVSYRPGNAPVLLNTFPSLASDTSSVTLKSTDFPQDGQPESPVTTSPLSTRPVLLPEEVNPWLTPREGSSSKTTQKKHEVVVSKDSAGAEKSKNKLRKRVQKREEEKEKAKEDATVDVTMSNVMTLGTASSTAGPSSQSKRKEQSAKLNKLKASAGEEEEDPEANSEVDEQEQALERKGKGRGKGVRAFEQRDLVALAFAGDNVVQDFAEAKRREIQEDAPKEVDTTLQGWGSWGGAGTKKAPHKSYLIKKIAGINPTTRTDYNKSHVIISEKRDKKAAKYLVKDLPYPYTSKAQFERNMDTPIGSEWNTRVGFQRGTLPKVVKKMGTVITPLEKLL</sequence>
<feature type="compositionally biased region" description="Acidic residues" evidence="4">
    <location>
        <begin position="598"/>
        <end position="613"/>
    </location>
</feature>
<evidence type="ECO:0000256" key="3">
    <source>
        <dbReference type="ARBA" id="ARBA00023242"/>
    </source>
</evidence>
<feature type="region of interest" description="Disordered" evidence="4">
    <location>
        <begin position="727"/>
        <end position="888"/>
    </location>
</feature>
<feature type="region of interest" description="Disordered" evidence="4">
    <location>
        <begin position="525"/>
        <end position="616"/>
    </location>
</feature>
<dbReference type="PANTHER" id="PTHR14150">
    <property type="entry name" value="U3 SMALL NUCLEOLAR RNA-ASSOCIATED PROTEIN 14"/>
    <property type="match status" value="1"/>
</dbReference>
<keyword evidence="6" id="KW-1185">Reference proteome</keyword>
<feature type="compositionally biased region" description="Basic and acidic residues" evidence="4">
    <location>
        <begin position="805"/>
        <end position="817"/>
    </location>
</feature>
<reference evidence="5 6" key="1">
    <citation type="submission" date="2018-02" db="EMBL/GenBank/DDBJ databases">
        <title>Genome sequence of the basidiomycete white-rot fungus Phlebia centrifuga.</title>
        <authorList>
            <person name="Granchi Z."/>
            <person name="Peng M."/>
            <person name="de Vries R.P."/>
            <person name="Hilden K."/>
            <person name="Makela M.R."/>
            <person name="Grigoriev I."/>
            <person name="Riley R."/>
        </authorList>
    </citation>
    <scope>NUCLEOTIDE SEQUENCE [LARGE SCALE GENOMIC DNA]</scope>
    <source>
        <strain evidence="5 6">FBCC195</strain>
    </source>
</reference>
<evidence type="ECO:0008006" key="7">
    <source>
        <dbReference type="Google" id="ProtNLM"/>
    </source>
</evidence>
<feature type="compositionally biased region" description="Basic and acidic residues" evidence="4">
    <location>
        <begin position="46"/>
        <end position="72"/>
    </location>
</feature>
<comment type="caution">
    <text evidence="5">The sequence shown here is derived from an EMBL/GenBank/DDBJ whole genome shotgun (WGS) entry which is preliminary data.</text>
</comment>
<dbReference type="Pfam" id="PF04615">
    <property type="entry name" value="Utp14"/>
    <property type="match status" value="1"/>
</dbReference>
<dbReference type="OrthoDB" id="277439at2759"/>
<name>A0A2R6NI81_9APHY</name>
<keyword evidence="2" id="KW-0597">Phosphoprotein</keyword>
<dbReference type="InterPro" id="IPR006709">
    <property type="entry name" value="SSU_processome_Utp14"/>
</dbReference>
<dbReference type="AlphaFoldDB" id="A0A2R6NI81"/>
<feature type="compositionally biased region" description="Acidic residues" evidence="4">
    <location>
        <begin position="526"/>
        <end position="535"/>
    </location>
</feature>
<evidence type="ECO:0000256" key="2">
    <source>
        <dbReference type="ARBA" id="ARBA00022553"/>
    </source>
</evidence>
<feature type="compositionally biased region" description="Acidic residues" evidence="4">
    <location>
        <begin position="859"/>
        <end position="876"/>
    </location>
</feature>
<dbReference type="GO" id="GO:0032040">
    <property type="term" value="C:small-subunit processome"/>
    <property type="evidence" value="ECO:0007669"/>
    <property type="project" value="InterPro"/>
</dbReference>
<organism evidence="5 6">
    <name type="scientific">Hermanssonia centrifuga</name>
    <dbReference type="NCBI Taxonomy" id="98765"/>
    <lineage>
        <taxon>Eukaryota</taxon>
        <taxon>Fungi</taxon>
        <taxon>Dikarya</taxon>
        <taxon>Basidiomycota</taxon>
        <taxon>Agaricomycotina</taxon>
        <taxon>Agaricomycetes</taxon>
        <taxon>Polyporales</taxon>
        <taxon>Meruliaceae</taxon>
        <taxon>Hermanssonia</taxon>
    </lineage>
</organism>
<feature type="region of interest" description="Disordered" evidence="4">
    <location>
        <begin position="1"/>
        <end position="332"/>
    </location>
</feature>
<protein>
    <recommendedName>
        <fullName evidence="7">Utp14-domain-containing protein</fullName>
    </recommendedName>
</protein>
<feature type="compositionally biased region" description="Polar residues" evidence="4">
    <location>
        <begin position="280"/>
        <end position="291"/>
    </location>
</feature>
<feature type="compositionally biased region" description="Polar residues" evidence="4">
    <location>
        <begin position="821"/>
        <end position="841"/>
    </location>
</feature>